<keyword evidence="2 18" id="KW-0723">Serine/threonine-protein kinase</keyword>
<feature type="binding site" evidence="19">
    <location>
        <position position="574"/>
    </location>
    <ligand>
        <name>ATP</name>
        <dbReference type="ChEBI" id="CHEBI:30616"/>
    </ligand>
</feature>
<evidence type="ECO:0000256" key="3">
    <source>
        <dbReference type="ARBA" id="ARBA00022536"/>
    </source>
</evidence>
<accession>A0A438ELU4</accession>
<dbReference type="GO" id="GO:0030246">
    <property type="term" value="F:carbohydrate binding"/>
    <property type="evidence" value="ECO:0007669"/>
    <property type="project" value="UniProtKB-KW"/>
</dbReference>
<organism evidence="23 24">
    <name type="scientific">Vitis vinifera</name>
    <name type="common">Grape</name>
    <dbReference type="NCBI Taxonomy" id="29760"/>
    <lineage>
        <taxon>Eukaryota</taxon>
        <taxon>Viridiplantae</taxon>
        <taxon>Streptophyta</taxon>
        <taxon>Embryophyta</taxon>
        <taxon>Tracheophyta</taxon>
        <taxon>Spermatophyta</taxon>
        <taxon>Magnoliopsida</taxon>
        <taxon>eudicotyledons</taxon>
        <taxon>Gunneridae</taxon>
        <taxon>Pentapetalae</taxon>
        <taxon>rosids</taxon>
        <taxon>Vitales</taxon>
        <taxon>Vitaceae</taxon>
        <taxon>Viteae</taxon>
        <taxon>Vitis</taxon>
    </lineage>
</organism>
<evidence type="ECO:0000256" key="8">
    <source>
        <dbReference type="ARBA" id="ARBA00022741"/>
    </source>
</evidence>
<dbReference type="InterPro" id="IPR024171">
    <property type="entry name" value="SRK-like_kinase"/>
</dbReference>
<dbReference type="Pfam" id="PF01453">
    <property type="entry name" value="B_lectin"/>
    <property type="match status" value="1"/>
</dbReference>
<dbReference type="InterPro" id="IPR051343">
    <property type="entry name" value="G-type_lectin_kinases/EP1-like"/>
</dbReference>
<comment type="caution">
    <text evidence="23">The sequence shown here is derived from an EMBL/GenBank/DDBJ whole genome shotgun (WGS) entry which is preliminary data.</text>
</comment>
<keyword evidence="12 20" id="KW-0472">Membrane</keyword>
<feature type="domain" description="Protein kinase" evidence="21">
    <location>
        <begin position="546"/>
        <end position="817"/>
    </location>
</feature>
<evidence type="ECO:0000256" key="16">
    <source>
        <dbReference type="ARBA" id="ARBA00047899"/>
    </source>
</evidence>
<keyword evidence="15" id="KW-0325">Glycoprotein</keyword>
<keyword evidence="13" id="KW-1015">Disulfide bond</keyword>
<dbReference type="PROSITE" id="PS50927">
    <property type="entry name" value="BULB_LECTIN"/>
    <property type="match status" value="1"/>
</dbReference>
<dbReference type="InterPro" id="IPR001480">
    <property type="entry name" value="Bulb-type_lectin_dom"/>
</dbReference>
<sequence>MQCGKFKVRKLWELKPLGGSTIMLLKHGKSLAMCPQDCDKDWRWVISETDRGMKKTKPTKVAKLTATIYSFGPIWKTYRPLSSASAAAASASATAAVGSGGFLLAIWFNKVPERTVVWSANRDSLVQTGSRVQLTTDGEFMLNDPKGKQMWKADLNSTGVAYAAMLDTGNFVLAGHNSTYLWQSFNHPTDTILPTQILNQGSKLVARFSEVNYSSGRFMLILQTDGNLVLYTTDFPMDSANSAYWATATVGIGFQVIYNESGDIYLIGNNRRKLSDVLSNKEPTGEFYQRAILEYDGVFRQYVHPKSAGSGPPMAWSPLSAFIPENICTNITASTGSGACGFNSYCTLGDHQRPICKCPPGYTFLDPHNEVKGCRQDFYPEICDEGSHETGRFDFERMTNVDWPTSDYDRFQLFTEDDCRKACLEDCFCAVAIFRDGDCWKKKIPLSNGRFDSTNDRIALIKVEKNSSSFPHGGEGFKDKHESILILAGSVLLGSSVLLNVLLLLATATFILRLYCRKPAIIESQQVMVGRNLQSFTYHELEEATNGFKDELGKGAFGTVYKGSCNGNLVAVKKLERMVKEGEREFETEVSAIVRTNHKNLVQLLGFCNEGLHRLLVYEFMSNGSLATFLFGSSRPKWHQRIQIILGTAKGLLYLHEECSIQTIHCDIKPQNILLDDSLTARISDFGLAKFLKTDQTRTMTGIRGTKGYVAPEWFKTVPITVKVDVYSFGIVLLELIFCRKNFEAEAEDKSPVVLAELAYYCYKEGKLDMLLDNDEEALEDMERLEKFVMIAFWCIQDDPHQRPGMKKVTQMLEGAIEVSSPPDSSSFTLSV</sequence>
<feature type="domain" description="Bulb-type lectin" evidence="22">
    <location>
        <begin position="66"/>
        <end position="186"/>
    </location>
</feature>
<evidence type="ECO:0000256" key="15">
    <source>
        <dbReference type="ARBA" id="ARBA00023180"/>
    </source>
</evidence>
<comment type="similarity">
    <text evidence="18">Belongs to the protein kinase superfamily. Ser/Thr protein kinase family.</text>
</comment>
<dbReference type="SUPFAM" id="SSF56112">
    <property type="entry name" value="Protein kinase-like (PK-like)"/>
    <property type="match status" value="1"/>
</dbReference>
<evidence type="ECO:0000256" key="9">
    <source>
        <dbReference type="ARBA" id="ARBA00022777"/>
    </source>
</evidence>
<keyword evidence="4 18" id="KW-0808">Transferase</keyword>
<evidence type="ECO:0000259" key="21">
    <source>
        <dbReference type="PROSITE" id="PS50011"/>
    </source>
</evidence>
<dbReference type="EMBL" id="QGNW01001246">
    <property type="protein sequence ID" value="RVW48662.1"/>
    <property type="molecule type" value="Genomic_DNA"/>
</dbReference>
<dbReference type="FunFam" id="2.90.10.10:FF:000024">
    <property type="entry name" value="Uncharacterized protein"/>
    <property type="match status" value="1"/>
</dbReference>
<evidence type="ECO:0000256" key="17">
    <source>
        <dbReference type="ARBA" id="ARBA00048679"/>
    </source>
</evidence>
<dbReference type="InterPro" id="IPR011009">
    <property type="entry name" value="Kinase-like_dom_sf"/>
</dbReference>
<dbReference type="FunFam" id="3.30.200.20:FF:000059">
    <property type="entry name" value="S-receptor-like serine/threonine-protein kinase"/>
    <property type="match status" value="1"/>
</dbReference>
<dbReference type="GO" id="GO:0005524">
    <property type="term" value="F:ATP binding"/>
    <property type="evidence" value="ECO:0007669"/>
    <property type="project" value="UniProtKB-UniRule"/>
</dbReference>
<dbReference type="InterPro" id="IPR036426">
    <property type="entry name" value="Bulb-type_lectin_dom_sf"/>
</dbReference>
<comment type="catalytic activity">
    <reaction evidence="17 18">
        <text>L-seryl-[protein] + ATP = O-phospho-L-seryl-[protein] + ADP + H(+)</text>
        <dbReference type="Rhea" id="RHEA:17989"/>
        <dbReference type="Rhea" id="RHEA-COMP:9863"/>
        <dbReference type="Rhea" id="RHEA-COMP:11604"/>
        <dbReference type="ChEBI" id="CHEBI:15378"/>
        <dbReference type="ChEBI" id="CHEBI:29999"/>
        <dbReference type="ChEBI" id="CHEBI:30616"/>
        <dbReference type="ChEBI" id="CHEBI:83421"/>
        <dbReference type="ChEBI" id="CHEBI:456216"/>
        <dbReference type="EC" id="2.7.11.1"/>
    </reaction>
</comment>
<evidence type="ECO:0000256" key="10">
    <source>
        <dbReference type="ARBA" id="ARBA00022840"/>
    </source>
</evidence>
<reference evidence="23 24" key="1">
    <citation type="journal article" date="2018" name="PLoS Genet.">
        <title>Population sequencing reveals clonal diversity and ancestral inbreeding in the grapevine cultivar Chardonnay.</title>
        <authorList>
            <person name="Roach M.J."/>
            <person name="Johnson D.L."/>
            <person name="Bohlmann J."/>
            <person name="van Vuuren H.J."/>
            <person name="Jones S.J."/>
            <person name="Pretorius I.S."/>
            <person name="Schmidt S.A."/>
            <person name="Borneman A.R."/>
        </authorList>
    </citation>
    <scope>NUCLEOTIDE SEQUENCE [LARGE SCALE GENOMIC DNA]</scope>
    <source>
        <strain evidence="24">cv. Chardonnay</strain>
        <tissue evidence="23">Leaf</tissue>
    </source>
</reference>
<evidence type="ECO:0000256" key="20">
    <source>
        <dbReference type="SAM" id="Phobius"/>
    </source>
</evidence>
<dbReference type="SUPFAM" id="SSF51110">
    <property type="entry name" value="alpha-D-mannose-specific plant lectins"/>
    <property type="match status" value="2"/>
</dbReference>
<keyword evidence="10 18" id="KW-0067">ATP-binding</keyword>
<keyword evidence="8 18" id="KW-0547">Nucleotide-binding</keyword>
<evidence type="ECO:0000256" key="13">
    <source>
        <dbReference type="ARBA" id="ARBA00023157"/>
    </source>
</evidence>
<dbReference type="SMART" id="SM00108">
    <property type="entry name" value="B_lectin"/>
    <property type="match status" value="1"/>
</dbReference>
<dbReference type="Gene3D" id="2.90.10.10">
    <property type="entry name" value="Bulb-type lectin domain"/>
    <property type="match status" value="2"/>
</dbReference>
<evidence type="ECO:0000256" key="5">
    <source>
        <dbReference type="ARBA" id="ARBA00022692"/>
    </source>
</evidence>
<proteinExistence type="inferred from homology"/>
<keyword evidence="9 18" id="KW-0418">Kinase</keyword>
<dbReference type="CDD" id="cd01098">
    <property type="entry name" value="PAN_AP_plant"/>
    <property type="match status" value="1"/>
</dbReference>
<dbReference type="PIRSF" id="PIRSF000641">
    <property type="entry name" value="SRK"/>
    <property type="match status" value="1"/>
</dbReference>
<evidence type="ECO:0000256" key="4">
    <source>
        <dbReference type="ARBA" id="ARBA00022679"/>
    </source>
</evidence>
<dbReference type="PROSITE" id="PS00107">
    <property type="entry name" value="PROTEIN_KINASE_ATP"/>
    <property type="match status" value="1"/>
</dbReference>
<keyword evidence="5 20" id="KW-0812">Transmembrane</keyword>
<evidence type="ECO:0000313" key="23">
    <source>
        <dbReference type="EMBL" id="RVW48662.1"/>
    </source>
</evidence>
<evidence type="ECO:0000256" key="12">
    <source>
        <dbReference type="ARBA" id="ARBA00023136"/>
    </source>
</evidence>
<dbReference type="EC" id="2.7.11.1" evidence="18"/>
<evidence type="ECO:0000256" key="7">
    <source>
        <dbReference type="ARBA" id="ARBA00022734"/>
    </source>
</evidence>
<dbReference type="SMART" id="SM00220">
    <property type="entry name" value="S_TKc"/>
    <property type="match status" value="1"/>
</dbReference>
<keyword evidence="14 23" id="KW-0675">Receptor</keyword>
<dbReference type="PANTHER" id="PTHR47976">
    <property type="entry name" value="G-TYPE LECTIN S-RECEPTOR-LIKE SERINE/THREONINE-PROTEIN KINASE SD2-5"/>
    <property type="match status" value="1"/>
</dbReference>
<dbReference type="Pfam" id="PF00069">
    <property type="entry name" value="Pkinase"/>
    <property type="match status" value="1"/>
</dbReference>
<dbReference type="GO" id="GO:0004674">
    <property type="term" value="F:protein serine/threonine kinase activity"/>
    <property type="evidence" value="ECO:0007669"/>
    <property type="project" value="UniProtKB-KW"/>
</dbReference>
<comment type="catalytic activity">
    <reaction evidence="16 18">
        <text>L-threonyl-[protein] + ATP = O-phospho-L-threonyl-[protein] + ADP + H(+)</text>
        <dbReference type="Rhea" id="RHEA:46608"/>
        <dbReference type="Rhea" id="RHEA-COMP:11060"/>
        <dbReference type="Rhea" id="RHEA-COMP:11605"/>
        <dbReference type="ChEBI" id="CHEBI:15378"/>
        <dbReference type="ChEBI" id="CHEBI:30013"/>
        <dbReference type="ChEBI" id="CHEBI:30616"/>
        <dbReference type="ChEBI" id="CHEBI:61977"/>
        <dbReference type="ChEBI" id="CHEBI:456216"/>
        <dbReference type="EC" id="2.7.11.1"/>
    </reaction>
</comment>
<evidence type="ECO:0000256" key="1">
    <source>
        <dbReference type="ARBA" id="ARBA00004479"/>
    </source>
</evidence>
<dbReference type="AlphaFoldDB" id="A0A438ELU4"/>
<evidence type="ECO:0000259" key="22">
    <source>
        <dbReference type="PROSITE" id="PS50927"/>
    </source>
</evidence>
<dbReference type="GO" id="GO:0106310">
    <property type="term" value="F:protein serine kinase activity"/>
    <property type="evidence" value="ECO:0007669"/>
    <property type="project" value="RHEA"/>
</dbReference>
<evidence type="ECO:0000256" key="14">
    <source>
        <dbReference type="ARBA" id="ARBA00023170"/>
    </source>
</evidence>
<dbReference type="Gene3D" id="1.10.510.10">
    <property type="entry name" value="Transferase(Phosphotransferase) domain 1"/>
    <property type="match status" value="1"/>
</dbReference>
<name>A0A438ELU4_VITVI</name>
<evidence type="ECO:0000256" key="2">
    <source>
        <dbReference type="ARBA" id="ARBA00022527"/>
    </source>
</evidence>
<dbReference type="FunFam" id="1.10.510.10:FF:000237">
    <property type="entry name" value="G-type lectin S-receptor-like serine/threonine-protein kinase"/>
    <property type="match status" value="1"/>
</dbReference>
<dbReference type="Gene3D" id="3.30.200.20">
    <property type="entry name" value="Phosphorylase Kinase, domain 1"/>
    <property type="match status" value="1"/>
</dbReference>
<evidence type="ECO:0000256" key="6">
    <source>
        <dbReference type="ARBA" id="ARBA00022729"/>
    </source>
</evidence>
<evidence type="ECO:0000256" key="19">
    <source>
        <dbReference type="PROSITE-ProRule" id="PRU10141"/>
    </source>
</evidence>
<dbReference type="GO" id="GO:0016020">
    <property type="term" value="C:membrane"/>
    <property type="evidence" value="ECO:0007669"/>
    <property type="project" value="UniProtKB-SubCell"/>
</dbReference>
<dbReference type="Proteomes" id="UP000288805">
    <property type="component" value="Unassembled WGS sequence"/>
</dbReference>
<feature type="transmembrane region" description="Helical" evidence="20">
    <location>
        <begin position="84"/>
        <end position="108"/>
    </location>
</feature>
<dbReference type="InterPro" id="IPR000719">
    <property type="entry name" value="Prot_kinase_dom"/>
</dbReference>
<dbReference type="FunFam" id="2.90.10.30:FF:000001">
    <property type="entry name" value="Serine/threonine-protein kinase"/>
    <property type="match status" value="1"/>
</dbReference>
<evidence type="ECO:0000256" key="11">
    <source>
        <dbReference type="ARBA" id="ARBA00022989"/>
    </source>
</evidence>
<dbReference type="PANTHER" id="PTHR47976:SF108">
    <property type="entry name" value="G-TYPE LECTIN S-RECEPTOR-LIKE SERINE_THREONINE-PROTEIN KINASE LECRK1"/>
    <property type="match status" value="1"/>
</dbReference>
<evidence type="ECO:0000313" key="24">
    <source>
        <dbReference type="Proteomes" id="UP000288805"/>
    </source>
</evidence>
<comment type="subcellular location">
    <subcellularLocation>
        <location evidence="1">Membrane</location>
        <topology evidence="1">Single-pass type I membrane protein</topology>
    </subcellularLocation>
</comment>
<keyword evidence="6" id="KW-0732">Signal</keyword>
<gene>
    <name evidence="23" type="primary">LECRK3_16</name>
    <name evidence="23" type="ORF">CK203_103691</name>
</gene>
<evidence type="ECO:0000256" key="18">
    <source>
        <dbReference type="PIRNR" id="PIRNR000641"/>
    </source>
</evidence>
<protein>
    <recommendedName>
        <fullName evidence="18">Receptor-like serine/threonine-protein kinase</fullName>
        <ecNumber evidence="18">2.7.11.1</ecNumber>
    </recommendedName>
</protein>
<keyword evidence="11 20" id="KW-1133">Transmembrane helix</keyword>
<keyword evidence="7 23" id="KW-0430">Lectin</keyword>
<dbReference type="CDD" id="cd00028">
    <property type="entry name" value="B_lectin"/>
    <property type="match status" value="1"/>
</dbReference>
<dbReference type="PROSITE" id="PS50011">
    <property type="entry name" value="PROTEIN_KINASE_DOM"/>
    <property type="match status" value="1"/>
</dbReference>
<dbReference type="InterPro" id="IPR017441">
    <property type="entry name" value="Protein_kinase_ATP_BS"/>
</dbReference>
<keyword evidence="3" id="KW-0245">EGF-like domain</keyword>